<evidence type="ECO:0000256" key="3">
    <source>
        <dbReference type="ARBA" id="ARBA00023125"/>
    </source>
</evidence>
<evidence type="ECO:0000256" key="1">
    <source>
        <dbReference type="ARBA" id="ARBA00004123"/>
    </source>
</evidence>
<keyword evidence="5" id="KW-0539">Nucleus</keyword>
<keyword evidence="4" id="KW-0804">Transcription</keyword>
<name>A0A2U1Q521_ARTAN</name>
<dbReference type="InterPro" id="IPR036879">
    <property type="entry name" value="TF_MADSbox_sf"/>
</dbReference>
<keyword evidence="2" id="KW-0805">Transcription regulation</keyword>
<sequence>MVLVNNMNKKTSQGRKKIEIKKIEENNSRQVTFSKRRNGLFKKAAELCVLTGAKIAIIVNSPGGRVFAFGHPNVDALINTYLANEKNNVDVEVDMSLPALQTNEFNQHYAEVSRELELEKRRKDMIPEKSSSEFWFNEPIDGLDVAELEQYLSSLQELKRKVLTRADELMMMNNAPALFGPNINNNTPVAIQGPNVLQHLQGSGPNVLQGPNVLSLQGPNVFDNAWKNNNAQYYFDPALTMNANVQGQGGVNYNLDDLFV</sequence>
<keyword evidence="8" id="KW-1185">Reference proteome</keyword>
<keyword evidence="3" id="KW-0238">DNA-binding</keyword>
<dbReference type="PRINTS" id="PR00404">
    <property type="entry name" value="MADSDOMAIN"/>
</dbReference>
<dbReference type="PROSITE" id="PS50066">
    <property type="entry name" value="MADS_BOX_2"/>
    <property type="match status" value="1"/>
</dbReference>
<evidence type="ECO:0000256" key="2">
    <source>
        <dbReference type="ARBA" id="ARBA00023015"/>
    </source>
</evidence>
<evidence type="ECO:0000256" key="5">
    <source>
        <dbReference type="ARBA" id="ARBA00023242"/>
    </source>
</evidence>
<dbReference type="PANTHER" id="PTHR11945:SF723">
    <property type="entry name" value="AGAMOUS-LIKE MADS-BOX PROTEIN AGL62"/>
    <property type="match status" value="1"/>
</dbReference>
<dbReference type="OrthoDB" id="1896642at2759"/>
<evidence type="ECO:0000256" key="4">
    <source>
        <dbReference type="ARBA" id="ARBA00023163"/>
    </source>
</evidence>
<dbReference type="FunFam" id="3.40.1810.10:FF:000006">
    <property type="entry name" value="Agamous-like MADS-box protein AGL62"/>
    <property type="match status" value="1"/>
</dbReference>
<dbReference type="AlphaFoldDB" id="A0A2U1Q521"/>
<dbReference type="GO" id="GO:0005634">
    <property type="term" value="C:nucleus"/>
    <property type="evidence" value="ECO:0007669"/>
    <property type="project" value="UniProtKB-SubCell"/>
</dbReference>
<dbReference type="SMART" id="SM00432">
    <property type="entry name" value="MADS"/>
    <property type="match status" value="1"/>
</dbReference>
<proteinExistence type="predicted"/>
<comment type="subcellular location">
    <subcellularLocation>
        <location evidence="1">Nucleus</location>
    </subcellularLocation>
</comment>
<dbReference type="Pfam" id="PF00319">
    <property type="entry name" value="SRF-TF"/>
    <property type="match status" value="1"/>
</dbReference>
<dbReference type="Proteomes" id="UP000245207">
    <property type="component" value="Unassembled WGS sequence"/>
</dbReference>
<gene>
    <name evidence="7" type="ORF">CTI12_AA075900</name>
</gene>
<dbReference type="STRING" id="35608.A0A2U1Q521"/>
<accession>A0A2U1Q521</accession>
<organism evidence="7 8">
    <name type="scientific">Artemisia annua</name>
    <name type="common">Sweet wormwood</name>
    <dbReference type="NCBI Taxonomy" id="35608"/>
    <lineage>
        <taxon>Eukaryota</taxon>
        <taxon>Viridiplantae</taxon>
        <taxon>Streptophyta</taxon>
        <taxon>Embryophyta</taxon>
        <taxon>Tracheophyta</taxon>
        <taxon>Spermatophyta</taxon>
        <taxon>Magnoliopsida</taxon>
        <taxon>eudicotyledons</taxon>
        <taxon>Gunneridae</taxon>
        <taxon>Pentapetalae</taxon>
        <taxon>asterids</taxon>
        <taxon>campanulids</taxon>
        <taxon>Asterales</taxon>
        <taxon>Asteraceae</taxon>
        <taxon>Asteroideae</taxon>
        <taxon>Anthemideae</taxon>
        <taxon>Artemisiinae</taxon>
        <taxon>Artemisia</taxon>
    </lineage>
</organism>
<evidence type="ECO:0000313" key="7">
    <source>
        <dbReference type="EMBL" id="PWA93042.1"/>
    </source>
</evidence>
<dbReference type="Gene3D" id="3.40.1810.10">
    <property type="entry name" value="Transcription factor, MADS-box"/>
    <property type="match status" value="1"/>
</dbReference>
<dbReference type="PANTHER" id="PTHR11945">
    <property type="entry name" value="MADS BOX PROTEIN"/>
    <property type="match status" value="1"/>
</dbReference>
<dbReference type="GO" id="GO:0000978">
    <property type="term" value="F:RNA polymerase II cis-regulatory region sequence-specific DNA binding"/>
    <property type="evidence" value="ECO:0007669"/>
    <property type="project" value="TreeGrafter"/>
</dbReference>
<protein>
    <submittedName>
        <fullName evidence="7">Transcription factor, MADS-box</fullName>
    </submittedName>
</protein>
<dbReference type="EMBL" id="PKPP01000416">
    <property type="protein sequence ID" value="PWA93042.1"/>
    <property type="molecule type" value="Genomic_DNA"/>
</dbReference>
<evidence type="ECO:0000259" key="6">
    <source>
        <dbReference type="PROSITE" id="PS50066"/>
    </source>
</evidence>
<dbReference type="SUPFAM" id="SSF55455">
    <property type="entry name" value="SRF-like"/>
    <property type="match status" value="1"/>
</dbReference>
<evidence type="ECO:0000313" key="8">
    <source>
        <dbReference type="Proteomes" id="UP000245207"/>
    </source>
</evidence>
<reference evidence="7 8" key="1">
    <citation type="journal article" date="2018" name="Mol. Plant">
        <title>The genome of Artemisia annua provides insight into the evolution of Asteraceae family and artemisinin biosynthesis.</title>
        <authorList>
            <person name="Shen Q."/>
            <person name="Zhang L."/>
            <person name="Liao Z."/>
            <person name="Wang S."/>
            <person name="Yan T."/>
            <person name="Shi P."/>
            <person name="Liu M."/>
            <person name="Fu X."/>
            <person name="Pan Q."/>
            <person name="Wang Y."/>
            <person name="Lv Z."/>
            <person name="Lu X."/>
            <person name="Zhang F."/>
            <person name="Jiang W."/>
            <person name="Ma Y."/>
            <person name="Chen M."/>
            <person name="Hao X."/>
            <person name="Li L."/>
            <person name="Tang Y."/>
            <person name="Lv G."/>
            <person name="Zhou Y."/>
            <person name="Sun X."/>
            <person name="Brodelius P.E."/>
            <person name="Rose J.K.C."/>
            <person name="Tang K."/>
        </authorList>
    </citation>
    <scope>NUCLEOTIDE SEQUENCE [LARGE SCALE GENOMIC DNA]</scope>
    <source>
        <strain evidence="8">cv. Huhao1</strain>
        <tissue evidence="7">Leaf</tissue>
    </source>
</reference>
<dbReference type="InterPro" id="IPR002100">
    <property type="entry name" value="TF_MADSbox"/>
</dbReference>
<comment type="caution">
    <text evidence="7">The sequence shown here is derived from an EMBL/GenBank/DDBJ whole genome shotgun (WGS) entry which is preliminary data.</text>
</comment>
<dbReference type="GO" id="GO:0046983">
    <property type="term" value="F:protein dimerization activity"/>
    <property type="evidence" value="ECO:0007669"/>
    <property type="project" value="InterPro"/>
</dbReference>
<dbReference type="GO" id="GO:0000981">
    <property type="term" value="F:DNA-binding transcription factor activity, RNA polymerase II-specific"/>
    <property type="evidence" value="ECO:0007669"/>
    <property type="project" value="TreeGrafter"/>
</dbReference>
<feature type="domain" description="MADS-box" evidence="6">
    <location>
        <begin position="13"/>
        <end position="73"/>
    </location>
</feature>